<accession>C6HS80</accession>
<dbReference type="AlphaFoldDB" id="C6HS80"/>
<sequence>MRMSQSRPSGIPPTRLVVPKSLSPLDLAQEWIPRWRLETHGKTWKWRRYEYLLVFRRRMRTIHHFSMESSMIDFVVSGAACSELRHEGMNRLIKTNSIQHYRSLLYRVTDGSGDPCPGI</sequence>
<proteinExistence type="predicted"/>
<protein>
    <submittedName>
        <fullName evidence="1">Uncharacterized protein</fullName>
    </submittedName>
</protein>
<evidence type="ECO:0000313" key="1">
    <source>
        <dbReference type="EMBL" id="EER36898.1"/>
    </source>
</evidence>
<evidence type="ECO:0000313" key="2">
    <source>
        <dbReference type="Proteomes" id="UP000002624"/>
    </source>
</evidence>
<organism evidence="1 2">
    <name type="scientific">Ajellomyces capsulatus (strain H143)</name>
    <name type="common">Darling's disease fungus</name>
    <name type="synonym">Histoplasma capsulatum</name>
    <dbReference type="NCBI Taxonomy" id="544712"/>
    <lineage>
        <taxon>Eukaryota</taxon>
        <taxon>Fungi</taxon>
        <taxon>Dikarya</taxon>
        <taxon>Ascomycota</taxon>
        <taxon>Pezizomycotina</taxon>
        <taxon>Eurotiomycetes</taxon>
        <taxon>Eurotiomycetidae</taxon>
        <taxon>Onygenales</taxon>
        <taxon>Ajellomycetaceae</taxon>
        <taxon>Histoplasma</taxon>
    </lineage>
</organism>
<name>C6HS80_AJECH</name>
<dbReference type="EMBL" id="GG692437">
    <property type="protein sequence ID" value="EER36898.1"/>
    <property type="molecule type" value="Genomic_DNA"/>
</dbReference>
<reference evidence="2" key="1">
    <citation type="submission" date="2009-05" db="EMBL/GenBank/DDBJ databases">
        <title>The genome sequence of Ajellomyces capsulatus strain H143.</title>
        <authorList>
            <person name="Champion M."/>
            <person name="Cuomo C.A."/>
            <person name="Ma L.-J."/>
            <person name="Henn M.R."/>
            <person name="Sil A."/>
            <person name="Goldman B."/>
            <person name="Young S.K."/>
            <person name="Kodira C.D."/>
            <person name="Zeng Q."/>
            <person name="Koehrsen M."/>
            <person name="Alvarado L."/>
            <person name="Berlin A.M."/>
            <person name="Borenstein D."/>
            <person name="Chen Z."/>
            <person name="Engels R."/>
            <person name="Freedman E."/>
            <person name="Gellesch M."/>
            <person name="Goldberg J."/>
            <person name="Griggs A."/>
            <person name="Gujja S."/>
            <person name="Heiman D.I."/>
            <person name="Hepburn T.A."/>
            <person name="Howarth C."/>
            <person name="Jen D."/>
            <person name="Larson L."/>
            <person name="Lewis B."/>
            <person name="Mehta T."/>
            <person name="Park D."/>
            <person name="Pearson M."/>
            <person name="Roberts A."/>
            <person name="Saif S."/>
            <person name="Shea T.D."/>
            <person name="Shenoy N."/>
            <person name="Sisk P."/>
            <person name="Stolte C."/>
            <person name="Sykes S."/>
            <person name="Walk T."/>
            <person name="White J."/>
            <person name="Yandava C."/>
            <person name="Klein B."/>
            <person name="McEwen J.G."/>
            <person name="Puccia R."/>
            <person name="Goldman G.H."/>
            <person name="Felipe M.S."/>
            <person name="Nino-Vega G."/>
            <person name="San-Blas G."/>
            <person name="Taylor J.W."/>
            <person name="Mendoza L."/>
            <person name="Galagan J.E."/>
            <person name="Nusbaum C."/>
            <person name="Birren B.W."/>
        </authorList>
    </citation>
    <scope>NUCLEOTIDE SEQUENCE [LARGE SCALE GENOMIC DNA]</scope>
    <source>
        <strain evidence="2">H143</strain>
    </source>
</reference>
<dbReference type="Proteomes" id="UP000002624">
    <property type="component" value="Unassembled WGS sequence"/>
</dbReference>
<gene>
    <name evidence="1" type="ORF">HCDG_09061</name>
</gene>
<dbReference type="HOGENOM" id="CLU_2060829_0_0_1"/>
<dbReference type="VEuPathDB" id="FungiDB:HCDG_09061"/>